<sequence>MDREDPVDSMELCLLGGHWKPTNLLFSSCTGSDFTITDRNQDYLLKKRTADSRRVGCRLVGLRTALGEGFAA</sequence>
<proteinExistence type="predicted"/>
<gene>
    <name evidence="1" type="ORF">EYF80_055307</name>
</gene>
<dbReference type="EMBL" id="SRLO01001944">
    <property type="protein sequence ID" value="TNN34525.1"/>
    <property type="molecule type" value="Genomic_DNA"/>
</dbReference>
<protein>
    <submittedName>
        <fullName evidence="1">Uncharacterized protein</fullName>
    </submittedName>
</protein>
<reference evidence="1 2" key="1">
    <citation type="submission" date="2019-03" db="EMBL/GenBank/DDBJ databases">
        <title>First draft genome of Liparis tanakae, snailfish: a comprehensive survey of snailfish specific genes.</title>
        <authorList>
            <person name="Kim W."/>
            <person name="Song I."/>
            <person name="Jeong J.-H."/>
            <person name="Kim D."/>
            <person name="Kim S."/>
            <person name="Ryu S."/>
            <person name="Song J.Y."/>
            <person name="Lee S.K."/>
        </authorList>
    </citation>
    <scope>NUCLEOTIDE SEQUENCE [LARGE SCALE GENOMIC DNA]</scope>
    <source>
        <tissue evidence="1">Muscle</tissue>
    </source>
</reference>
<accession>A0A4Z2F069</accession>
<comment type="caution">
    <text evidence="1">The sequence shown here is derived from an EMBL/GenBank/DDBJ whole genome shotgun (WGS) entry which is preliminary data.</text>
</comment>
<keyword evidence="2" id="KW-1185">Reference proteome</keyword>
<evidence type="ECO:0000313" key="1">
    <source>
        <dbReference type="EMBL" id="TNN34525.1"/>
    </source>
</evidence>
<dbReference type="AlphaFoldDB" id="A0A4Z2F069"/>
<name>A0A4Z2F069_9TELE</name>
<dbReference type="Proteomes" id="UP000314294">
    <property type="component" value="Unassembled WGS sequence"/>
</dbReference>
<evidence type="ECO:0000313" key="2">
    <source>
        <dbReference type="Proteomes" id="UP000314294"/>
    </source>
</evidence>
<organism evidence="1 2">
    <name type="scientific">Liparis tanakae</name>
    <name type="common">Tanaka's snailfish</name>
    <dbReference type="NCBI Taxonomy" id="230148"/>
    <lineage>
        <taxon>Eukaryota</taxon>
        <taxon>Metazoa</taxon>
        <taxon>Chordata</taxon>
        <taxon>Craniata</taxon>
        <taxon>Vertebrata</taxon>
        <taxon>Euteleostomi</taxon>
        <taxon>Actinopterygii</taxon>
        <taxon>Neopterygii</taxon>
        <taxon>Teleostei</taxon>
        <taxon>Neoteleostei</taxon>
        <taxon>Acanthomorphata</taxon>
        <taxon>Eupercaria</taxon>
        <taxon>Perciformes</taxon>
        <taxon>Cottioidei</taxon>
        <taxon>Cottales</taxon>
        <taxon>Liparidae</taxon>
        <taxon>Liparis</taxon>
    </lineage>
</organism>